<dbReference type="STRING" id="1844.UG56_024505"/>
<dbReference type="RefSeq" id="WP_045547629.1">
    <property type="nucleotide sequence ID" value="NZ_JZDQ02000046.1"/>
</dbReference>
<organism evidence="1 2">
    <name type="scientific">Nocardioides luteus</name>
    <dbReference type="NCBI Taxonomy" id="1844"/>
    <lineage>
        <taxon>Bacteria</taxon>
        <taxon>Bacillati</taxon>
        <taxon>Actinomycetota</taxon>
        <taxon>Actinomycetes</taxon>
        <taxon>Propionibacteriales</taxon>
        <taxon>Nocardioidaceae</taxon>
        <taxon>Nocardioides</taxon>
    </lineage>
</organism>
<gene>
    <name evidence="1" type="ORF">UG56_024505</name>
</gene>
<dbReference type="Proteomes" id="UP000033772">
    <property type="component" value="Unassembled WGS sequence"/>
</dbReference>
<dbReference type="EMBL" id="JZDQ02000046">
    <property type="protein sequence ID" value="OIJ24097.1"/>
    <property type="molecule type" value="Genomic_DNA"/>
</dbReference>
<dbReference type="SUPFAM" id="SSF47336">
    <property type="entry name" value="ACP-like"/>
    <property type="match status" value="1"/>
</dbReference>
<dbReference type="InterPro" id="IPR036736">
    <property type="entry name" value="ACP-like_sf"/>
</dbReference>
<name>A0A1J4N130_9ACTN</name>
<protein>
    <submittedName>
        <fullName evidence="1">Acyl carrier protein</fullName>
    </submittedName>
</protein>
<sequence length="89" mass="9526">MADVQRTIEGFILDSLLLGDETRLPGPSESLVESGVIDSTGILELIEFLEAEFEISVDEAETVPENLDGVANLVAYVARKTSEAQSLAS</sequence>
<comment type="caution">
    <text evidence="1">The sequence shown here is derived from an EMBL/GenBank/DDBJ whole genome shotgun (WGS) entry which is preliminary data.</text>
</comment>
<accession>A0A1J4N130</accession>
<dbReference type="OrthoDB" id="2625323at2"/>
<evidence type="ECO:0000313" key="1">
    <source>
        <dbReference type="EMBL" id="OIJ24097.1"/>
    </source>
</evidence>
<proteinExistence type="predicted"/>
<reference evidence="1" key="1">
    <citation type="submission" date="2016-10" db="EMBL/GenBank/DDBJ databases">
        <title>Draft Genome Sequence of Nocardioides luteus Strain BAFB, an Alkane-Degrading Bacterium Isolated from JP-7 Polluted Soil.</title>
        <authorList>
            <person name="Brown L."/>
            <person name="Ruiz O.N."/>
            <person name="Gunasekera T."/>
        </authorList>
    </citation>
    <scope>NUCLEOTIDE SEQUENCE [LARGE SCALE GENOMIC DNA]</scope>
    <source>
        <strain evidence="1">BAFB</strain>
    </source>
</reference>
<dbReference type="AlphaFoldDB" id="A0A1J4N130"/>
<dbReference type="Gene3D" id="1.10.1200.10">
    <property type="entry name" value="ACP-like"/>
    <property type="match status" value="1"/>
</dbReference>
<evidence type="ECO:0000313" key="2">
    <source>
        <dbReference type="Proteomes" id="UP000033772"/>
    </source>
</evidence>
<keyword evidence="2" id="KW-1185">Reference proteome</keyword>